<protein>
    <submittedName>
        <fullName evidence="1">Uncharacterized protein</fullName>
    </submittedName>
</protein>
<evidence type="ECO:0000313" key="1">
    <source>
        <dbReference type="EMBL" id="GFJ82109.1"/>
    </source>
</evidence>
<accession>A0A6V8KIZ5</accession>
<dbReference type="AlphaFoldDB" id="A0A6V8KIZ5"/>
<name>A0A6V8KIZ5_9ACTN</name>
<dbReference type="Pfam" id="PF25680">
    <property type="entry name" value="Mom"/>
    <property type="match status" value="1"/>
</dbReference>
<dbReference type="InterPro" id="IPR057895">
    <property type="entry name" value="Mom"/>
</dbReference>
<keyword evidence="2" id="KW-1185">Reference proteome</keyword>
<sequence>MHATIGEIDPASRIGQRWWHGRHSWTPPSLGGFDRRRYDVEPIDDATAKRYVESMHYSRSYVAASRRYGMFIHTGDGRDLVGVAVFAIPAQSRVLTNVFPGLEPYRQSLELGRFVLEGQPQHGRRPPGQIDRAPGNAESWFLGQCFRYLADDGIAGVVSFADPVPRPVAGRVLFPGHVGIIYQASNAVLTGRSACRYLTVLPDGTGISDRALQKVRSQHVGHEYVERRLIALGARALRAGQNPARWLPDALNDVDAVRLRHRGCLRYAMLTSPSARRRVELRLPHHGMGRTAYAVGTLRQLSDVGVVGMSYPKQVDALP</sequence>
<gene>
    <name evidence="1" type="ORF">Phou_062890</name>
</gene>
<evidence type="ECO:0000313" key="2">
    <source>
        <dbReference type="Proteomes" id="UP000482800"/>
    </source>
</evidence>
<dbReference type="EMBL" id="BLPF01000002">
    <property type="protein sequence ID" value="GFJ82109.1"/>
    <property type="molecule type" value="Genomic_DNA"/>
</dbReference>
<reference evidence="1 2" key="1">
    <citation type="submission" date="2020-03" db="EMBL/GenBank/DDBJ databases">
        <title>Whole genome shotgun sequence of Phytohabitans houttuyneae NBRC 108639.</title>
        <authorList>
            <person name="Komaki H."/>
            <person name="Tamura T."/>
        </authorList>
    </citation>
    <scope>NUCLEOTIDE SEQUENCE [LARGE SCALE GENOMIC DNA]</scope>
    <source>
        <strain evidence="1 2">NBRC 108639</strain>
    </source>
</reference>
<reference evidence="1 2" key="2">
    <citation type="submission" date="2020-03" db="EMBL/GenBank/DDBJ databases">
        <authorList>
            <person name="Ichikawa N."/>
            <person name="Kimura A."/>
            <person name="Kitahashi Y."/>
            <person name="Uohara A."/>
        </authorList>
    </citation>
    <scope>NUCLEOTIDE SEQUENCE [LARGE SCALE GENOMIC DNA]</scope>
    <source>
        <strain evidence="1 2">NBRC 108639</strain>
    </source>
</reference>
<organism evidence="1 2">
    <name type="scientific">Phytohabitans houttuyneae</name>
    <dbReference type="NCBI Taxonomy" id="1076126"/>
    <lineage>
        <taxon>Bacteria</taxon>
        <taxon>Bacillati</taxon>
        <taxon>Actinomycetota</taxon>
        <taxon>Actinomycetes</taxon>
        <taxon>Micromonosporales</taxon>
        <taxon>Micromonosporaceae</taxon>
    </lineage>
</organism>
<comment type="caution">
    <text evidence="1">The sequence shown here is derived from an EMBL/GenBank/DDBJ whole genome shotgun (WGS) entry which is preliminary data.</text>
</comment>
<proteinExistence type="predicted"/>
<dbReference type="Proteomes" id="UP000482800">
    <property type="component" value="Unassembled WGS sequence"/>
</dbReference>